<reference evidence="2" key="1">
    <citation type="submission" date="2020-07" db="EMBL/GenBank/DDBJ databases">
        <title>Multicomponent nature underlies the extraordinary mechanical properties of spider dragline silk.</title>
        <authorList>
            <person name="Kono N."/>
            <person name="Nakamura H."/>
            <person name="Mori M."/>
            <person name="Yoshida Y."/>
            <person name="Ohtoshi R."/>
            <person name="Malay A.D."/>
            <person name="Moran D.A.P."/>
            <person name="Tomita M."/>
            <person name="Numata K."/>
            <person name="Arakawa K."/>
        </authorList>
    </citation>
    <scope>NUCLEOTIDE SEQUENCE</scope>
</reference>
<dbReference type="Pfam" id="PF16087">
    <property type="entry name" value="DUF4817"/>
    <property type="match status" value="1"/>
</dbReference>
<comment type="caution">
    <text evidence="2">The sequence shown here is derived from an EMBL/GenBank/DDBJ whole genome shotgun (WGS) entry which is preliminary data.</text>
</comment>
<organism evidence="2 3">
    <name type="scientific">Trichonephila clavata</name>
    <name type="common">Joro spider</name>
    <name type="synonym">Nephila clavata</name>
    <dbReference type="NCBI Taxonomy" id="2740835"/>
    <lineage>
        <taxon>Eukaryota</taxon>
        <taxon>Metazoa</taxon>
        <taxon>Ecdysozoa</taxon>
        <taxon>Arthropoda</taxon>
        <taxon>Chelicerata</taxon>
        <taxon>Arachnida</taxon>
        <taxon>Araneae</taxon>
        <taxon>Araneomorphae</taxon>
        <taxon>Entelegynae</taxon>
        <taxon>Araneoidea</taxon>
        <taxon>Nephilidae</taxon>
        <taxon>Trichonephila</taxon>
    </lineage>
</organism>
<evidence type="ECO:0000313" key="3">
    <source>
        <dbReference type="Proteomes" id="UP000887116"/>
    </source>
</evidence>
<feature type="domain" description="DUF4817" evidence="1">
    <location>
        <begin position="1"/>
        <end position="48"/>
    </location>
</feature>
<dbReference type="AlphaFoldDB" id="A0A8X6H4G1"/>
<proteinExistence type="predicted"/>
<dbReference type="InterPro" id="IPR032135">
    <property type="entry name" value="DUF4817"/>
</dbReference>
<keyword evidence="3" id="KW-1185">Reference proteome</keyword>
<dbReference type="Proteomes" id="UP000887116">
    <property type="component" value="Unassembled WGS sequence"/>
</dbReference>
<dbReference type="OrthoDB" id="6435222at2759"/>
<accession>A0A8X6H4G1</accession>
<dbReference type="EMBL" id="BMAO01007581">
    <property type="protein sequence ID" value="GFR16847.1"/>
    <property type="molecule type" value="Genomic_DNA"/>
</dbReference>
<evidence type="ECO:0000313" key="2">
    <source>
        <dbReference type="EMBL" id="GFR16847.1"/>
    </source>
</evidence>
<evidence type="ECO:0000259" key="1">
    <source>
        <dbReference type="Pfam" id="PF16087"/>
    </source>
</evidence>
<sequence>MIEFFYSCQRSIVMTQGKYRQYFNSRSDSTAFMVRSLVCRFEELGSVADRPGKGDQRNIRTEDNVETCCRALQMIHLSQLAVVSANWAFPERHCVEF</sequence>
<gene>
    <name evidence="2" type="ORF">TNCT_664911</name>
</gene>
<protein>
    <recommendedName>
        <fullName evidence="1">DUF4817 domain-containing protein</fullName>
    </recommendedName>
</protein>
<name>A0A8X6H4G1_TRICU</name>